<sequence>MNQDIHPILLELQRNSQQLYGFELHSWTPVSLGWLNLKWRLITDRGEFLLKIYHAKRYKDVHVLTRALEQQQRLHDFGVPCPELLTRDGEVLHGLDDEKFIIMQFYPGNRVKPQDINKLQMYELGLITGKMHRILNDTALGDDITPQFVPPSREERISHWHHVMEEATNNDMTHLQSRIELQLKLTETLDIDFLDTTLTGWSHRDLWVDNLLFYENKVSAVLDFDRLNFDYPELDVARAIMSWALYNGDLRTDFVSAFLDGYRMEHNYHSGRLVNSLRMLWYMESEWWITADMDDHNVVQSRFAEEMIWLSQNDEQLPVVVGNL</sequence>
<organism evidence="3 4">
    <name type="scientific">Paenibacillus anaericanus</name>
    <dbReference type="NCBI Taxonomy" id="170367"/>
    <lineage>
        <taxon>Bacteria</taxon>
        <taxon>Bacillati</taxon>
        <taxon>Bacillota</taxon>
        <taxon>Bacilli</taxon>
        <taxon>Bacillales</taxon>
        <taxon>Paenibacillaceae</taxon>
        <taxon>Paenibacillus</taxon>
    </lineage>
</organism>
<dbReference type="EMBL" id="RZNY01000009">
    <property type="protein sequence ID" value="RUT46406.1"/>
    <property type="molecule type" value="Genomic_DNA"/>
</dbReference>
<reference evidence="3 4" key="1">
    <citation type="submission" date="2018-12" db="EMBL/GenBank/DDBJ databases">
        <authorList>
            <person name="Sun L."/>
            <person name="Chen Z."/>
        </authorList>
    </citation>
    <scope>NUCLEOTIDE SEQUENCE [LARGE SCALE GENOMIC DNA]</scope>
    <source>
        <strain evidence="3 4">DSM 15890</strain>
    </source>
</reference>
<evidence type="ECO:0000313" key="4">
    <source>
        <dbReference type="Proteomes" id="UP000279446"/>
    </source>
</evidence>
<protein>
    <submittedName>
        <fullName evidence="3">Homoserine kinase</fullName>
    </submittedName>
</protein>
<name>A0A3S1DJY7_9BACL</name>
<comment type="similarity">
    <text evidence="1">Belongs to the pseudomonas-type ThrB family.</text>
</comment>
<dbReference type="Proteomes" id="UP000279446">
    <property type="component" value="Unassembled WGS sequence"/>
</dbReference>
<dbReference type="PANTHER" id="PTHR21064:SF6">
    <property type="entry name" value="AMINOGLYCOSIDE PHOSPHOTRANSFERASE DOMAIN-CONTAINING PROTEIN"/>
    <property type="match status" value="1"/>
</dbReference>
<dbReference type="Gene3D" id="3.30.200.20">
    <property type="entry name" value="Phosphorylase Kinase, domain 1"/>
    <property type="match status" value="1"/>
</dbReference>
<keyword evidence="3" id="KW-0808">Transferase</keyword>
<dbReference type="RefSeq" id="WP_127192509.1">
    <property type="nucleotide sequence ID" value="NZ_RZNY01000009.1"/>
</dbReference>
<evidence type="ECO:0000256" key="1">
    <source>
        <dbReference type="ARBA" id="ARBA00038240"/>
    </source>
</evidence>
<dbReference type="InterPro" id="IPR002575">
    <property type="entry name" value="Aminoglycoside_PTrfase"/>
</dbReference>
<dbReference type="Gene3D" id="3.90.1200.10">
    <property type="match status" value="1"/>
</dbReference>
<dbReference type="InterPro" id="IPR050249">
    <property type="entry name" value="Pseudomonas-type_ThrB"/>
</dbReference>
<comment type="caution">
    <text evidence="3">The sequence shown here is derived from an EMBL/GenBank/DDBJ whole genome shotgun (WGS) entry which is preliminary data.</text>
</comment>
<proteinExistence type="inferred from homology"/>
<dbReference type="OrthoDB" id="9777460at2"/>
<dbReference type="AlphaFoldDB" id="A0A3S1DJY7"/>
<evidence type="ECO:0000313" key="3">
    <source>
        <dbReference type="EMBL" id="RUT46406.1"/>
    </source>
</evidence>
<dbReference type="InterPro" id="IPR011009">
    <property type="entry name" value="Kinase-like_dom_sf"/>
</dbReference>
<dbReference type="PANTHER" id="PTHR21064">
    <property type="entry name" value="AMINOGLYCOSIDE PHOSPHOTRANSFERASE DOMAIN-CONTAINING PROTEIN-RELATED"/>
    <property type="match status" value="1"/>
</dbReference>
<dbReference type="GO" id="GO:0019202">
    <property type="term" value="F:amino acid kinase activity"/>
    <property type="evidence" value="ECO:0007669"/>
    <property type="project" value="TreeGrafter"/>
</dbReference>
<dbReference type="Pfam" id="PF01636">
    <property type="entry name" value="APH"/>
    <property type="match status" value="1"/>
</dbReference>
<gene>
    <name evidence="3" type="ORF">EJP82_13155</name>
</gene>
<evidence type="ECO:0000259" key="2">
    <source>
        <dbReference type="Pfam" id="PF01636"/>
    </source>
</evidence>
<dbReference type="SUPFAM" id="SSF56112">
    <property type="entry name" value="Protein kinase-like (PK-like)"/>
    <property type="match status" value="1"/>
</dbReference>
<feature type="domain" description="Aminoglycoside phosphotransferase" evidence="2">
    <location>
        <begin position="27"/>
        <end position="269"/>
    </location>
</feature>
<accession>A0A3S1DJY7</accession>
<keyword evidence="3" id="KW-0418">Kinase</keyword>
<keyword evidence="4" id="KW-1185">Reference proteome</keyword>